<dbReference type="SMART" id="SM00320">
    <property type="entry name" value="WD40"/>
    <property type="match status" value="2"/>
</dbReference>
<feature type="repeat" description="WD" evidence="1">
    <location>
        <begin position="78"/>
        <end position="93"/>
    </location>
</feature>
<sequence>MSILLHSSSSASHIKGDFVLGYRLFTFEGFSSSRLFYAGDMEQDSSTTAASVLLIGSSEELGVPITVHQLAAATDHQLVSSSLDKTLRIWDLRRNWTAEHTVFRGYTDGVSGFSVWGQNGNLSLSRVMAQDGQYRATPQHLYMADGESKNMSALSAISILPFSRLFLVGTEDGHLKICC</sequence>
<dbReference type="Gene3D" id="2.130.10.10">
    <property type="entry name" value="YVTN repeat-like/Quinoprotein amine dehydrogenase"/>
    <property type="match status" value="1"/>
</dbReference>
<evidence type="ECO:0000313" key="2">
    <source>
        <dbReference type="EMBL" id="KAL0381174.1"/>
    </source>
</evidence>
<reference evidence="2" key="1">
    <citation type="submission" date="2020-06" db="EMBL/GenBank/DDBJ databases">
        <authorList>
            <person name="Li T."/>
            <person name="Hu X."/>
            <person name="Zhang T."/>
            <person name="Song X."/>
            <person name="Zhang H."/>
            <person name="Dai N."/>
            <person name="Sheng W."/>
            <person name="Hou X."/>
            <person name="Wei L."/>
        </authorList>
    </citation>
    <scope>NUCLEOTIDE SEQUENCE</scope>
    <source>
        <strain evidence="2">G01</strain>
        <tissue evidence="2">Leaf</tissue>
    </source>
</reference>
<dbReference type="InterPro" id="IPR001680">
    <property type="entry name" value="WD40_rpt"/>
</dbReference>
<reference evidence="2" key="2">
    <citation type="journal article" date="2024" name="Plant">
        <title>Genomic evolution and insights into agronomic trait innovations of Sesamum species.</title>
        <authorList>
            <person name="Miao H."/>
            <person name="Wang L."/>
            <person name="Qu L."/>
            <person name="Liu H."/>
            <person name="Sun Y."/>
            <person name="Le M."/>
            <person name="Wang Q."/>
            <person name="Wei S."/>
            <person name="Zheng Y."/>
            <person name="Lin W."/>
            <person name="Duan Y."/>
            <person name="Cao H."/>
            <person name="Xiong S."/>
            <person name="Wang X."/>
            <person name="Wei L."/>
            <person name="Li C."/>
            <person name="Ma Q."/>
            <person name="Ju M."/>
            <person name="Zhao R."/>
            <person name="Li G."/>
            <person name="Mu C."/>
            <person name="Tian Q."/>
            <person name="Mei H."/>
            <person name="Zhang T."/>
            <person name="Gao T."/>
            <person name="Zhang H."/>
        </authorList>
    </citation>
    <scope>NUCLEOTIDE SEQUENCE</scope>
    <source>
        <strain evidence="2">G01</strain>
    </source>
</reference>
<comment type="caution">
    <text evidence="2">The sequence shown here is derived from an EMBL/GenBank/DDBJ whole genome shotgun (WGS) entry which is preliminary data.</text>
</comment>
<dbReference type="PROSITE" id="PS50082">
    <property type="entry name" value="WD_REPEATS_2"/>
    <property type="match status" value="1"/>
</dbReference>
<dbReference type="PANTHER" id="PTHR46866:SF1">
    <property type="entry name" value="GH12955P"/>
    <property type="match status" value="1"/>
</dbReference>
<dbReference type="EMBL" id="JACGWK010000001">
    <property type="protein sequence ID" value="KAL0381174.1"/>
    <property type="molecule type" value="Genomic_DNA"/>
</dbReference>
<accession>A0AAW2RM73</accession>
<name>A0AAW2RM73_9LAMI</name>
<gene>
    <name evidence="2" type="ORF">Sangu_0181700</name>
</gene>
<organism evidence="2">
    <name type="scientific">Sesamum angustifolium</name>
    <dbReference type="NCBI Taxonomy" id="2727405"/>
    <lineage>
        <taxon>Eukaryota</taxon>
        <taxon>Viridiplantae</taxon>
        <taxon>Streptophyta</taxon>
        <taxon>Embryophyta</taxon>
        <taxon>Tracheophyta</taxon>
        <taxon>Spermatophyta</taxon>
        <taxon>Magnoliopsida</taxon>
        <taxon>eudicotyledons</taxon>
        <taxon>Gunneridae</taxon>
        <taxon>Pentapetalae</taxon>
        <taxon>asterids</taxon>
        <taxon>lamiids</taxon>
        <taxon>Lamiales</taxon>
        <taxon>Pedaliaceae</taxon>
        <taxon>Sesamum</taxon>
    </lineage>
</organism>
<keyword evidence="1" id="KW-0853">WD repeat</keyword>
<protein>
    <submittedName>
        <fullName evidence="2">Protein GFS12</fullName>
    </submittedName>
</protein>
<dbReference type="AlphaFoldDB" id="A0AAW2RM73"/>
<dbReference type="InterPro" id="IPR036322">
    <property type="entry name" value="WD40_repeat_dom_sf"/>
</dbReference>
<dbReference type="PANTHER" id="PTHR46866">
    <property type="entry name" value="GH12955P"/>
    <property type="match status" value="1"/>
</dbReference>
<dbReference type="Pfam" id="PF00400">
    <property type="entry name" value="WD40"/>
    <property type="match status" value="1"/>
</dbReference>
<dbReference type="SUPFAM" id="SSF50978">
    <property type="entry name" value="WD40 repeat-like"/>
    <property type="match status" value="1"/>
</dbReference>
<evidence type="ECO:0000256" key="1">
    <source>
        <dbReference type="PROSITE-ProRule" id="PRU00221"/>
    </source>
</evidence>
<proteinExistence type="predicted"/>
<dbReference type="InterPro" id="IPR015943">
    <property type="entry name" value="WD40/YVTN_repeat-like_dom_sf"/>
</dbReference>